<name>A0ACB7SE54_HYAAI</name>
<proteinExistence type="predicted"/>
<dbReference type="Proteomes" id="UP000821845">
    <property type="component" value="Chromosome 4"/>
</dbReference>
<comment type="caution">
    <text evidence="1">The sequence shown here is derived from an EMBL/GenBank/DDBJ whole genome shotgun (WGS) entry which is preliminary data.</text>
</comment>
<sequence>MLTRNDTRRCREGTGVCARAQQSERTGAGLSSRELRRGPDGFLEASGCFSHSRASSPNASSARCCFLEEVGVRFPAGLQRQIVHHHVRAPSCRTLGNFYWEPPAIKQRRLSPFLFSSFRAKRESTFARYGNKRGVENGESCFRTPPCTHRRNWARALRARLVRCAGAEDGLPAPTAYCWRTVAAAAAASFRTQERAARPVGQQQQRRPAAVAHLATPCPALQFPRAASTRRGARSPLRGQRPPLLVMGGGSPDHWSVPRTAHRLLGRCSSGFESASPR</sequence>
<protein>
    <submittedName>
        <fullName evidence="1">Uncharacterized protein</fullName>
    </submittedName>
</protein>
<organism evidence="1 2">
    <name type="scientific">Hyalomma asiaticum</name>
    <name type="common">Tick</name>
    <dbReference type="NCBI Taxonomy" id="266040"/>
    <lineage>
        <taxon>Eukaryota</taxon>
        <taxon>Metazoa</taxon>
        <taxon>Ecdysozoa</taxon>
        <taxon>Arthropoda</taxon>
        <taxon>Chelicerata</taxon>
        <taxon>Arachnida</taxon>
        <taxon>Acari</taxon>
        <taxon>Parasitiformes</taxon>
        <taxon>Ixodida</taxon>
        <taxon>Ixodoidea</taxon>
        <taxon>Ixodidae</taxon>
        <taxon>Hyalomminae</taxon>
        <taxon>Hyalomma</taxon>
    </lineage>
</organism>
<reference evidence="1" key="1">
    <citation type="submission" date="2020-05" db="EMBL/GenBank/DDBJ databases">
        <title>Large-scale comparative analyses of tick genomes elucidate their genetic diversity and vector capacities.</title>
        <authorList>
            <person name="Jia N."/>
            <person name="Wang J."/>
            <person name="Shi W."/>
            <person name="Du L."/>
            <person name="Sun Y."/>
            <person name="Zhan W."/>
            <person name="Jiang J."/>
            <person name="Wang Q."/>
            <person name="Zhang B."/>
            <person name="Ji P."/>
            <person name="Sakyi L.B."/>
            <person name="Cui X."/>
            <person name="Yuan T."/>
            <person name="Jiang B."/>
            <person name="Yang W."/>
            <person name="Lam T.T.-Y."/>
            <person name="Chang Q."/>
            <person name="Ding S."/>
            <person name="Wang X."/>
            <person name="Zhu J."/>
            <person name="Ruan X."/>
            <person name="Zhao L."/>
            <person name="Wei J."/>
            <person name="Que T."/>
            <person name="Du C."/>
            <person name="Cheng J."/>
            <person name="Dai P."/>
            <person name="Han X."/>
            <person name="Huang E."/>
            <person name="Gao Y."/>
            <person name="Liu J."/>
            <person name="Shao H."/>
            <person name="Ye R."/>
            <person name="Li L."/>
            <person name="Wei W."/>
            <person name="Wang X."/>
            <person name="Wang C."/>
            <person name="Yang T."/>
            <person name="Huo Q."/>
            <person name="Li W."/>
            <person name="Guo W."/>
            <person name="Chen H."/>
            <person name="Zhou L."/>
            <person name="Ni X."/>
            <person name="Tian J."/>
            <person name="Zhou Y."/>
            <person name="Sheng Y."/>
            <person name="Liu T."/>
            <person name="Pan Y."/>
            <person name="Xia L."/>
            <person name="Li J."/>
            <person name="Zhao F."/>
            <person name="Cao W."/>
        </authorList>
    </citation>
    <scope>NUCLEOTIDE SEQUENCE</scope>
    <source>
        <strain evidence="1">Hyas-2018</strain>
    </source>
</reference>
<evidence type="ECO:0000313" key="1">
    <source>
        <dbReference type="EMBL" id="KAH6932174.1"/>
    </source>
</evidence>
<dbReference type="EMBL" id="CM023484">
    <property type="protein sequence ID" value="KAH6932174.1"/>
    <property type="molecule type" value="Genomic_DNA"/>
</dbReference>
<accession>A0ACB7SE54</accession>
<gene>
    <name evidence="1" type="ORF">HPB50_003485</name>
</gene>
<keyword evidence="2" id="KW-1185">Reference proteome</keyword>
<evidence type="ECO:0000313" key="2">
    <source>
        <dbReference type="Proteomes" id="UP000821845"/>
    </source>
</evidence>